<evidence type="ECO:0000259" key="1">
    <source>
        <dbReference type="Pfam" id="PF23622"/>
    </source>
</evidence>
<keyword evidence="3" id="KW-1185">Reference proteome</keyword>
<gene>
    <name evidence="2" type="ORF">URODEC1_LOCUS62545</name>
</gene>
<dbReference type="PANTHER" id="PTHR34145">
    <property type="entry name" value="OS02G0105600 PROTEIN"/>
    <property type="match status" value="1"/>
</dbReference>
<reference evidence="2 3" key="2">
    <citation type="submission" date="2024-10" db="EMBL/GenBank/DDBJ databases">
        <authorList>
            <person name="Ryan C."/>
        </authorList>
    </citation>
    <scope>NUCLEOTIDE SEQUENCE [LARGE SCALE GENOMIC DNA]</scope>
</reference>
<dbReference type="InterPro" id="IPR036047">
    <property type="entry name" value="F-box-like_dom_sf"/>
</dbReference>
<proteinExistence type="predicted"/>
<feature type="domain" description="At1g61320/AtMIF1 LRR" evidence="1">
    <location>
        <begin position="221"/>
        <end position="556"/>
    </location>
</feature>
<dbReference type="Pfam" id="PF23622">
    <property type="entry name" value="LRR_At1g61320_AtMIF1"/>
    <property type="match status" value="1"/>
</dbReference>
<dbReference type="PANTHER" id="PTHR34145:SF48">
    <property type="entry name" value="OS01G0553400 PROTEIN"/>
    <property type="match status" value="1"/>
</dbReference>
<dbReference type="AlphaFoldDB" id="A0ABC9B7P4"/>
<dbReference type="Gene3D" id="3.80.10.10">
    <property type="entry name" value="Ribonuclease Inhibitor"/>
    <property type="match status" value="1"/>
</dbReference>
<protein>
    <recommendedName>
        <fullName evidence="1">At1g61320/AtMIF1 LRR domain-containing protein</fullName>
    </recommendedName>
</protein>
<sequence length="587" mass="66070">MMEYQRPTAARVRAHVVRLPHLPSCPSRRLGRCLAADAQTPPAAAPRPASARGAPPLSWKKLLRVTTGIKNKQLAAGRPSLLQFFFCWGNSTSNSEHSNFQITKTKGLASAKYITKRRRSQSNSWRVRQGQLDFQSIMPHKVNVQSLPEDIALRITSKLTLKETARTSVLSSVWKQACVFHPNLYFGIETEPGGHAKGEVCSDPRKRMLTISKFIERVDAILKNHCGTQVNKFAVKFGLSMKHTKHINRWLSFAIASKARAVILNLSPDRNPFAYDDNYAFPFQLFDGQNGSYLHVLQLESITLGSSPDFCGFANLKMLDLHLVILLQDLRQLLSKCCVLEWLSIRRCFELSSLCVPEPLCRLQYLRLQNCAFRSIEFHAPNLTTFEYKGSPALMNFSKCLKLKTTAIWIDVTNTLKYMLTGIPSILPNVETMHVELLIRNEMSGFTWFPLKFISLKHLTMELTCWGNTKSVFQLAYLLEVAPLLEDLHFEMLGLGPISCPVDVVDIMDLPHFHLKTVCITGFCGNDGQVELAKYILKNALILEHLILKLGGDKGCTSSSCVHEIYGRKEAKERLAPLARDGVVTIL</sequence>
<dbReference type="InterPro" id="IPR053772">
    <property type="entry name" value="At1g61320/At1g61330-like"/>
</dbReference>
<reference evidence="3" key="1">
    <citation type="submission" date="2024-06" db="EMBL/GenBank/DDBJ databases">
        <authorList>
            <person name="Ryan C."/>
        </authorList>
    </citation>
    <scope>NUCLEOTIDE SEQUENCE [LARGE SCALE GENOMIC DNA]</scope>
</reference>
<evidence type="ECO:0000313" key="3">
    <source>
        <dbReference type="Proteomes" id="UP001497457"/>
    </source>
</evidence>
<dbReference type="InterPro" id="IPR055357">
    <property type="entry name" value="LRR_At1g61320_AtMIF1"/>
</dbReference>
<organism evidence="2 3">
    <name type="scientific">Urochloa decumbens</name>
    <dbReference type="NCBI Taxonomy" id="240449"/>
    <lineage>
        <taxon>Eukaryota</taxon>
        <taxon>Viridiplantae</taxon>
        <taxon>Streptophyta</taxon>
        <taxon>Embryophyta</taxon>
        <taxon>Tracheophyta</taxon>
        <taxon>Spermatophyta</taxon>
        <taxon>Magnoliopsida</taxon>
        <taxon>Liliopsida</taxon>
        <taxon>Poales</taxon>
        <taxon>Poaceae</taxon>
        <taxon>PACMAD clade</taxon>
        <taxon>Panicoideae</taxon>
        <taxon>Panicodae</taxon>
        <taxon>Paniceae</taxon>
        <taxon>Melinidinae</taxon>
        <taxon>Urochloa</taxon>
    </lineage>
</organism>
<accession>A0ABC9B7P4</accession>
<name>A0ABC9B7P4_9POAL</name>
<dbReference type="InterPro" id="IPR032675">
    <property type="entry name" value="LRR_dom_sf"/>
</dbReference>
<dbReference type="EMBL" id="OZ075134">
    <property type="protein sequence ID" value="CAL4995787.1"/>
    <property type="molecule type" value="Genomic_DNA"/>
</dbReference>
<dbReference type="SUPFAM" id="SSF81383">
    <property type="entry name" value="F-box domain"/>
    <property type="match status" value="1"/>
</dbReference>
<dbReference type="Proteomes" id="UP001497457">
    <property type="component" value="Chromosome 24b"/>
</dbReference>
<evidence type="ECO:0000313" key="2">
    <source>
        <dbReference type="EMBL" id="CAL4995787.1"/>
    </source>
</evidence>
<dbReference type="SUPFAM" id="SSF52058">
    <property type="entry name" value="L domain-like"/>
    <property type="match status" value="1"/>
</dbReference>